<evidence type="ECO:0000313" key="2">
    <source>
        <dbReference type="EMBL" id="STO93964.1"/>
    </source>
</evidence>
<organism evidence="2 3">
    <name type="scientific">Haemophilus pittmaniae</name>
    <dbReference type="NCBI Taxonomy" id="249188"/>
    <lineage>
        <taxon>Bacteria</taxon>
        <taxon>Pseudomonadati</taxon>
        <taxon>Pseudomonadota</taxon>
        <taxon>Gammaproteobacteria</taxon>
        <taxon>Pasteurellales</taxon>
        <taxon>Pasteurellaceae</taxon>
        <taxon>Haemophilus</taxon>
    </lineage>
</organism>
<dbReference type="Proteomes" id="UP000255264">
    <property type="component" value="Unassembled WGS sequence"/>
</dbReference>
<evidence type="ECO:0000313" key="3">
    <source>
        <dbReference type="Proteomes" id="UP000255264"/>
    </source>
</evidence>
<keyword evidence="1" id="KW-0472">Membrane</keyword>
<evidence type="ECO:0000256" key="1">
    <source>
        <dbReference type="SAM" id="Phobius"/>
    </source>
</evidence>
<dbReference type="AlphaFoldDB" id="A0A377J0D5"/>
<feature type="transmembrane region" description="Helical" evidence="1">
    <location>
        <begin position="18"/>
        <end position="35"/>
    </location>
</feature>
<reference evidence="2 3" key="1">
    <citation type="submission" date="2018-06" db="EMBL/GenBank/DDBJ databases">
        <authorList>
            <consortium name="Pathogen Informatics"/>
            <person name="Doyle S."/>
        </authorList>
    </citation>
    <scope>NUCLEOTIDE SEQUENCE [LARGE SCALE GENOMIC DNA]</scope>
    <source>
        <strain evidence="2 3">NCTC13335</strain>
    </source>
</reference>
<accession>A0A377J0D5</accession>
<proteinExistence type="predicted"/>
<keyword evidence="3" id="KW-1185">Reference proteome</keyword>
<name>A0A377J0D5_9PAST</name>
<keyword evidence="1" id="KW-1133">Transmembrane helix</keyword>
<protein>
    <submittedName>
        <fullName evidence="2">Uncharacterized protein</fullName>
    </submittedName>
</protein>
<sequence length="113" mass="13538">MFKASIELNKKLFFNKENYSLILIVSLAFILMNGVKNKYKKQDSVDDVIKYFLYEYQYYDNYLGDNKYICYNLKYLAKDRKSIKVYPLFSEDKASYVIKSDDNYKFGISECKN</sequence>
<dbReference type="EMBL" id="UGHS01000004">
    <property type="protein sequence ID" value="STO93964.1"/>
    <property type="molecule type" value="Genomic_DNA"/>
</dbReference>
<gene>
    <name evidence="2" type="ORF">NCTC13335_01879</name>
</gene>
<keyword evidence="1" id="KW-0812">Transmembrane</keyword>